<reference evidence="2" key="1">
    <citation type="submission" date="2021-12" db="EMBL/GenBank/DDBJ databases">
        <authorList>
            <person name="Rodrigo-Torres L."/>
            <person name="Arahal R. D."/>
            <person name="Lucena T."/>
        </authorList>
    </citation>
    <scope>NUCLEOTIDE SEQUENCE</scope>
    <source>
        <strain evidence="2">CECT 8226</strain>
    </source>
</reference>
<comment type="caution">
    <text evidence="2">The sequence shown here is derived from an EMBL/GenBank/DDBJ whole genome shotgun (WGS) entry which is preliminary data.</text>
</comment>
<evidence type="ECO:0000256" key="1">
    <source>
        <dbReference type="SAM" id="Phobius"/>
    </source>
</evidence>
<keyword evidence="3" id="KW-1185">Reference proteome</keyword>
<evidence type="ECO:0000313" key="3">
    <source>
        <dbReference type="Proteomes" id="UP000838160"/>
    </source>
</evidence>
<evidence type="ECO:0008006" key="4">
    <source>
        <dbReference type="Google" id="ProtNLM"/>
    </source>
</evidence>
<keyword evidence="1" id="KW-1133">Transmembrane helix</keyword>
<sequence>MGKHLRINLGLVFSVVLGLGFTLCSGFASAALHFTSPILREANKLVDIDPAQTDAIVSNYLDNRKLTKHTSEHNPSTPRDDSDQRIRTPISSVHALIISAKSQFNLGSPRNALQTLEEATVMAQKYHLMFLELEIGILKTRMLWVSNGDATQALDSLTLIENNLKVIEKGQGLAYQTYYKIKILRAQIASSEQQFELANTLFTDAGKTIANAGPAWQIDFHTEYGLHFLKFHKYNEALSELLMAYWASIEQNDSARLAKVNGLLAQLFMQRNVLDKALEHLTQSADYYDNYPDSLVLAETLKKLGDLYFLQGKLNLALVHYFNVIDHPATVSSVDRVIDIRISLAATYLQLYNYTLAEQYLTRAEKLLVFADYPKLKARAELLYAGLAYHKQESDKVIDHANNALTLAREIKSSLLAQQAHQLLALGYEQTHEYQQALVNTKQANALQVDRQAQFNLISEEAFRQQKQFVEQGLHYKTQTQQLTEVTAGERRFQKLAFVLVCILILATLVVVRLMHSNRKSKVQRSELTSNLFTHPRSGLSNLRLLNLNLPSSLEKTQHYFEQWQVGELISEPLSDKLRFVMMDLPFLSNAYLQNGYKAGLELENAFGTFIASKVVAPARLYHFSDAHLLYIEPSAQARDAEEVYKQIQGWINEFAEKHDIDAIVRLGMADYPFLPRAYTAINDQELLDILLLATHKARDVSKLHNDSQWVYLKAIDNAPAASLANNDIRQACQAAINQGLIKINSSFQNEDGVKKNNY</sequence>
<protein>
    <recommendedName>
        <fullName evidence="4">Tetratricopeptide repeat protein</fullName>
    </recommendedName>
</protein>
<gene>
    <name evidence="2" type="ORF">VHP8226_00719</name>
</gene>
<dbReference type="SUPFAM" id="SSF48452">
    <property type="entry name" value="TPR-like"/>
    <property type="match status" value="2"/>
</dbReference>
<dbReference type="Proteomes" id="UP000838160">
    <property type="component" value="Unassembled WGS sequence"/>
</dbReference>
<dbReference type="Gene3D" id="1.25.40.10">
    <property type="entry name" value="Tetratricopeptide repeat domain"/>
    <property type="match status" value="2"/>
</dbReference>
<proteinExistence type="predicted"/>
<name>A0ABM8ZF56_9VIBR</name>
<dbReference type="EMBL" id="CAKLCM010000002">
    <property type="protein sequence ID" value="CAH0525053.1"/>
    <property type="molecule type" value="Genomic_DNA"/>
</dbReference>
<evidence type="ECO:0000313" key="2">
    <source>
        <dbReference type="EMBL" id="CAH0525053.1"/>
    </source>
</evidence>
<keyword evidence="1" id="KW-0812">Transmembrane</keyword>
<keyword evidence="1" id="KW-0472">Membrane</keyword>
<accession>A0ABM8ZF56</accession>
<dbReference type="RefSeq" id="WP_237483752.1">
    <property type="nucleotide sequence ID" value="NZ_CAKLCM010000002.1"/>
</dbReference>
<organism evidence="2 3">
    <name type="scientific">Vibrio hippocampi</name>
    <dbReference type="NCBI Taxonomy" id="654686"/>
    <lineage>
        <taxon>Bacteria</taxon>
        <taxon>Pseudomonadati</taxon>
        <taxon>Pseudomonadota</taxon>
        <taxon>Gammaproteobacteria</taxon>
        <taxon>Vibrionales</taxon>
        <taxon>Vibrionaceae</taxon>
        <taxon>Vibrio</taxon>
    </lineage>
</organism>
<dbReference type="InterPro" id="IPR019734">
    <property type="entry name" value="TPR_rpt"/>
</dbReference>
<feature type="transmembrane region" description="Helical" evidence="1">
    <location>
        <begin position="496"/>
        <end position="515"/>
    </location>
</feature>
<dbReference type="SMART" id="SM00028">
    <property type="entry name" value="TPR"/>
    <property type="match status" value="4"/>
</dbReference>
<dbReference type="InterPro" id="IPR011990">
    <property type="entry name" value="TPR-like_helical_dom_sf"/>
</dbReference>